<dbReference type="GO" id="GO:0004540">
    <property type="term" value="F:RNA nuclease activity"/>
    <property type="evidence" value="ECO:0007669"/>
    <property type="project" value="InterPro"/>
</dbReference>
<evidence type="ECO:0000259" key="1">
    <source>
        <dbReference type="Pfam" id="PF01936"/>
    </source>
</evidence>
<dbReference type="PANTHER" id="PTHR14379:SF3">
    <property type="entry name" value="MEIOSIS REGULATOR AND MRNA STABILITY FACTOR 1"/>
    <property type="match status" value="1"/>
</dbReference>
<dbReference type="GO" id="GO:0010468">
    <property type="term" value="P:regulation of gene expression"/>
    <property type="evidence" value="ECO:0007669"/>
    <property type="project" value="InterPro"/>
</dbReference>
<organism evidence="2 3">
    <name type="scientific">Athelia psychrophila</name>
    <dbReference type="NCBI Taxonomy" id="1759441"/>
    <lineage>
        <taxon>Eukaryota</taxon>
        <taxon>Fungi</taxon>
        <taxon>Dikarya</taxon>
        <taxon>Basidiomycota</taxon>
        <taxon>Agaricomycotina</taxon>
        <taxon>Agaricomycetes</taxon>
        <taxon>Agaricomycetidae</taxon>
        <taxon>Atheliales</taxon>
        <taxon>Atheliaceae</taxon>
        <taxon>Athelia</taxon>
    </lineage>
</organism>
<dbReference type="STRING" id="436010.A0A166X1F7"/>
<dbReference type="OrthoDB" id="549353at2759"/>
<accession>A0A166X1F7</accession>
<dbReference type="GO" id="GO:0005777">
    <property type="term" value="C:peroxisome"/>
    <property type="evidence" value="ECO:0007669"/>
    <property type="project" value="InterPro"/>
</dbReference>
<dbReference type="EMBL" id="KV417480">
    <property type="protein sequence ID" value="KZP34327.1"/>
    <property type="molecule type" value="Genomic_DNA"/>
</dbReference>
<dbReference type="InterPro" id="IPR021139">
    <property type="entry name" value="NYN"/>
</dbReference>
<feature type="domain" description="NYN" evidence="1">
    <location>
        <begin position="40"/>
        <end position="176"/>
    </location>
</feature>
<dbReference type="Gene3D" id="3.40.50.1010">
    <property type="entry name" value="5'-nuclease"/>
    <property type="match status" value="1"/>
</dbReference>
<gene>
    <name evidence="2" type="ORF">FIBSPDRAFT_1035394</name>
</gene>
<dbReference type="PANTHER" id="PTHR14379">
    <property type="entry name" value="LIMKAIN B LKAP"/>
    <property type="match status" value="1"/>
</dbReference>
<evidence type="ECO:0000313" key="2">
    <source>
        <dbReference type="EMBL" id="KZP34327.1"/>
    </source>
</evidence>
<reference evidence="2 3" key="1">
    <citation type="journal article" date="2016" name="Mol. Biol. Evol.">
        <title>Comparative Genomics of Early-Diverging Mushroom-Forming Fungi Provides Insights into the Origins of Lignocellulose Decay Capabilities.</title>
        <authorList>
            <person name="Nagy L.G."/>
            <person name="Riley R."/>
            <person name="Tritt A."/>
            <person name="Adam C."/>
            <person name="Daum C."/>
            <person name="Floudas D."/>
            <person name="Sun H."/>
            <person name="Yadav J.S."/>
            <person name="Pangilinan J."/>
            <person name="Larsson K.H."/>
            <person name="Matsuura K."/>
            <person name="Barry K."/>
            <person name="Labutti K."/>
            <person name="Kuo R."/>
            <person name="Ohm R.A."/>
            <person name="Bhattacharya S.S."/>
            <person name="Shirouzu T."/>
            <person name="Yoshinaga Y."/>
            <person name="Martin F.M."/>
            <person name="Grigoriev I.V."/>
            <person name="Hibbett D.S."/>
        </authorList>
    </citation>
    <scope>NUCLEOTIDE SEQUENCE [LARGE SCALE GENOMIC DNA]</scope>
    <source>
        <strain evidence="2 3">CBS 109695</strain>
    </source>
</reference>
<dbReference type="AlphaFoldDB" id="A0A166X1F7"/>
<dbReference type="Pfam" id="PF01936">
    <property type="entry name" value="NYN"/>
    <property type="match status" value="1"/>
</dbReference>
<dbReference type="InterPro" id="IPR024768">
    <property type="entry name" value="Marf1"/>
</dbReference>
<dbReference type="Proteomes" id="UP000076532">
    <property type="component" value="Unassembled WGS sequence"/>
</dbReference>
<sequence length="311" mass="33518">MALFIMRCASATRAQQRTTSMCPVRLNQRTRCSLAPQQNRVGIFWDLENCGIPTKAGVPNIVSRIREIGHGFGAVDMYRAYSDISLCSSATRAEITAAGVCLVDRAHHGQDQVADGALSVDMIIWASEAPAATILLITGDGGFTSIVAELRLRGYTVVVISPTGSGSTRLKERASKSLCWHVDICGRLVQKNKDTSNSSGLPLAHKKSTAPSPAKQAIQVATISKKKGVACSSSPLIPSHFQCLVTLLERLREEGTNRSCRGFIAAEIVKLHPNTYIDAGVTSWKAYAILAEKAGLVELVRLFFTCNPGYP</sequence>
<name>A0A166X1F7_9AGAM</name>
<proteinExistence type="predicted"/>
<protein>
    <recommendedName>
        <fullName evidence="1">NYN domain-containing protein</fullName>
    </recommendedName>
</protein>
<keyword evidence="3" id="KW-1185">Reference proteome</keyword>
<evidence type="ECO:0000313" key="3">
    <source>
        <dbReference type="Proteomes" id="UP000076532"/>
    </source>
</evidence>
<dbReference type="CDD" id="cd10910">
    <property type="entry name" value="PIN_limkain_b1_N_like"/>
    <property type="match status" value="1"/>
</dbReference>